<reference evidence="2 3" key="1">
    <citation type="submission" date="2006-10" db="EMBL/GenBank/DDBJ databases">
        <title>The Genome Sequence of Batrachochytrium dendrobatidis JEL423.</title>
        <authorList>
            <consortium name="The Broad Institute Genome Sequencing Platform"/>
            <person name="Birren B."/>
            <person name="Lander E."/>
            <person name="Galagan J."/>
            <person name="Cuomo C."/>
            <person name="Devon K."/>
            <person name="Jaffe D."/>
            <person name="Butler J."/>
            <person name="Alvarez P."/>
            <person name="Gnerre S."/>
            <person name="Grabherr M."/>
            <person name="Kleber M."/>
            <person name="Mauceli E."/>
            <person name="Brockman W."/>
            <person name="Young S."/>
            <person name="LaButti K."/>
            <person name="Sykes S."/>
            <person name="DeCaprio D."/>
            <person name="Crawford M."/>
            <person name="Koehrsen M."/>
            <person name="Engels R."/>
            <person name="Montgomery P."/>
            <person name="Pearson M."/>
            <person name="Howarth C."/>
            <person name="Larson L."/>
            <person name="White J."/>
            <person name="O'Leary S."/>
            <person name="Kodira C."/>
            <person name="Zeng Q."/>
            <person name="Yandava C."/>
            <person name="Alvarado L."/>
            <person name="Longcore J."/>
            <person name="James T."/>
        </authorList>
    </citation>
    <scope>NUCLEOTIDE SEQUENCE [LARGE SCALE GENOMIC DNA]</scope>
    <source>
        <strain evidence="2 3">JEL423</strain>
    </source>
</reference>
<dbReference type="AlphaFoldDB" id="A0A177WXH8"/>
<dbReference type="EMBL" id="DS022311">
    <property type="protein sequence ID" value="OAJ44080.1"/>
    <property type="molecule type" value="Genomic_DNA"/>
</dbReference>
<reference evidence="2 3" key="2">
    <citation type="submission" date="2016-05" db="EMBL/GenBank/DDBJ databases">
        <title>Lineage-specific infection strategies underlie the spectrum of fungal disease in amphibians.</title>
        <authorList>
            <person name="Cuomo C.A."/>
            <person name="Farrer R.A."/>
            <person name="James T."/>
            <person name="Longcore J."/>
            <person name="Birren B."/>
        </authorList>
    </citation>
    <scope>NUCLEOTIDE SEQUENCE [LARGE SCALE GENOMIC DNA]</scope>
    <source>
        <strain evidence="2 3">JEL423</strain>
    </source>
</reference>
<evidence type="ECO:0000313" key="3">
    <source>
        <dbReference type="Proteomes" id="UP000077115"/>
    </source>
</evidence>
<proteinExistence type="predicted"/>
<organism evidence="2 3">
    <name type="scientific">Batrachochytrium dendrobatidis (strain JEL423)</name>
    <dbReference type="NCBI Taxonomy" id="403673"/>
    <lineage>
        <taxon>Eukaryota</taxon>
        <taxon>Fungi</taxon>
        <taxon>Fungi incertae sedis</taxon>
        <taxon>Chytridiomycota</taxon>
        <taxon>Chytridiomycota incertae sedis</taxon>
        <taxon>Chytridiomycetes</taxon>
        <taxon>Rhizophydiales</taxon>
        <taxon>Rhizophydiales incertae sedis</taxon>
        <taxon>Batrachochytrium</taxon>
    </lineage>
</organism>
<feature type="compositionally biased region" description="Polar residues" evidence="1">
    <location>
        <begin position="30"/>
        <end position="76"/>
    </location>
</feature>
<accession>A0A177WXH8</accession>
<dbReference type="VEuPathDB" id="FungiDB:BDEG_27357"/>
<feature type="region of interest" description="Disordered" evidence="1">
    <location>
        <begin position="29"/>
        <end position="92"/>
    </location>
</feature>
<dbReference type="Proteomes" id="UP000077115">
    <property type="component" value="Unassembled WGS sequence"/>
</dbReference>
<name>A0A177WXH8_BATDL</name>
<protein>
    <submittedName>
        <fullName evidence="2">Uncharacterized protein</fullName>
    </submittedName>
</protein>
<gene>
    <name evidence="2" type="ORF">BDEG_27357</name>
</gene>
<evidence type="ECO:0000256" key="1">
    <source>
        <dbReference type="SAM" id="MobiDB-lite"/>
    </source>
</evidence>
<evidence type="ECO:0000313" key="2">
    <source>
        <dbReference type="EMBL" id="OAJ44080.1"/>
    </source>
</evidence>
<sequence>MIHNQHPHPSHTHLNTHVTTNHHLQVEHSPLQTSGPYPLKDNSQTQQNPLDFTSTSQPTGIGYHNPTSFIQTNTFRPSKLKQINPHKVIDPRTRAKLGLDPQQTSNAIPKGLAHDKNNTHATPWASAHLLPQYPSKAAASSQILDHPTLHSSRLIQLQMKAVSQHMFDPVQAMATVILDAPDDTREIMRRITSKSLNSSLKSTQYSNLVQINNSSNLKKETNENSCNDLHLDSGSIYKSRDHGNIIQTKKIPRAKKAVNKTWLASMDKNPNASDL</sequence>